<dbReference type="AlphaFoldDB" id="A0A821U2G0"/>
<evidence type="ECO:0000313" key="2">
    <source>
        <dbReference type="EMBL" id="CAF4879667.1"/>
    </source>
</evidence>
<comment type="caution">
    <text evidence="2">The sequence shown here is derived from an EMBL/GenBank/DDBJ whole genome shotgun (WGS) entry which is preliminary data.</text>
</comment>
<feature type="signal peptide" evidence="1">
    <location>
        <begin position="1"/>
        <end position="17"/>
    </location>
</feature>
<keyword evidence="3" id="KW-1185">Reference proteome</keyword>
<sequence length="163" mass="18558">MRIYLLAMFCVNAQVYSARVLTLDSKEQVIDSPMYDENIILADSLNKNGNNIGDLMEIINEELFPNQQVEVQLEIDGSNYVPKQYLRRSETSVLPPSSSIITTPTHLETSTKSAVKDRPVYMSDLKKVFDDFEKKHTSVQVEKGIGKPTGENMSWFQIKIPRN</sequence>
<reference evidence="2" key="1">
    <citation type="submission" date="2021-02" db="EMBL/GenBank/DDBJ databases">
        <authorList>
            <person name="Steward A R."/>
        </authorList>
    </citation>
    <scope>NUCLEOTIDE SEQUENCE</scope>
</reference>
<evidence type="ECO:0000256" key="1">
    <source>
        <dbReference type="SAM" id="SignalP"/>
    </source>
</evidence>
<keyword evidence="1" id="KW-0732">Signal</keyword>
<evidence type="ECO:0000313" key="3">
    <source>
        <dbReference type="Proteomes" id="UP000663880"/>
    </source>
</evidence>
<dbReference type="OrthoDB" id="7462410at2759"/>
<gene>
    <name evidence="2" type="ORF">PMACD_LOCUS9496</name>
</gene>
<accession>A0A821U2G0</accession>
<dbReference type="Proteomes" id="UP000663880">
    <property type="component" value="Unassembled WGS sequence"/>
</dbReference>
<name>A0A821U2G0_9NEOP</name>
<protein>
    <submittedName>
        <fullName evidence="2">Uncharacterized protein</fullName>
    </submittedName>
</protein>
<organism evidence="2 3">
    <name type="scientific">Pieris macdunnoughi</name>
    <dbReference type="NCBI Taxonomy" id="345717"/>
    <lineage>
        <taxon>Eukaryota</taxon>
        <taxon>Metazoa</taxon>
        <taxon>Ecdysozoa</taxon>
        <taxon>Arthropoda</taxon>
        <taxon>Hexapoda</taxon>
        <taxon>Insecta</taxon>
        <taxon>Pterygota</taxon>
        <taxon>Neoptera</taxon>
        <taxon>Endopterygota</taxon>
        <taxon>Lepidoptera</taxon>
        <taxon>Glossata</taxon>
        <taxon>Ditrysia</taxon>
        <taxon>Papilionoidea</taxon>
        <taxon>Pieridae</taxon>
        <taxon>Pierinae</taxon>
        <taxon>Pieris</taxon>
    </lineage>
</organism>
<proteinExistence type="predicted"/>
<feature type="chain" id="PRO_5032407975" evidence="1">
    <location>
        <begin position="18"/>
        <end position="163"/>
    </location>
</feature>
<dbReference type="EMBL" id="CAJOBZ010000026">
    <property type="protein sequence ID" value="CAF4879667.1"/>
    <property type="molecule type" value="Genomic_DNA"/>
</dbReference>